<protein>
    <recommendedName>
        <fullName evidence="5">Ubiquitin-like domain-containing protein</fullName>
    </recommendedName>
</protein>
<accession>A0A2M8PZX6</accession>
<evidence type="ECO:0000313" key="2">
    <source>
        <dbReference type="EMBL" id="PJF43083.1"/>
    </source>
</evidence>
<sequence>MSATATPSKVRLFLEDHTGNKRREARIAAEAPVRELVPAVITALGLPTTDPRGRPQHYHLAYENRQLQMEETLEAAGVVEGATLTVVPEMTAG</sequence>
<proteinExistence type="predicted"/>
<dbReference type="Proteomes" id="UP000228947">
    <property type="component" value="Unassembled WGS sequence"/>
</dbReference>
<dbReference type="EMBL" id="PGTL01000004">
    <property type="protein sequence ID" value="PJF43083.1"/>
    <property type="molecule type" value="Genomic_DNA"/>
</dbReference>
<reference evidence="3 4" key="1">
    <citation type="submission" date="2017-11" db="EMBL/GenBank/DDBJ databases">
        <title>Evolution of Phototrophy in the Chloroflexi Phylum Driven by Horizontal Gene Transfer.</title>
        <authorList>
            <person name="Ward L.M."/>
            <person name="Hemp J."/>
            <person name="Shih P.M."/>
            <person name="Mcglynn S.E."/>
            <person name="Fischer W."/>
        </authorList>
    </citation>
    <scope>NUCLEOTIDE SEQUENCE [LARGE SCALE GENOMIC DNA]</scope>
    <source>
        <strain evidence="2">CP1_1M</strain>
        <strain evidence="1">JP3_13</strain>
    </source>
</reference>
<evidence type="ECO:0008006" key="5">
    <source>
        <dbReference type="Google" id="ProtNLM"/>
    </source>
</evidence>
<accession>A0A2M8PGS8</accession>
<dbReference type="InterPro" id="IPR029071">
    <property type="entry name" value="Ubiquitin-like_domsf"/>
</dbReference>
<dbReference type="InterPro" id="IPR024962">
    <property type="entry name" value="YukD-like"/>
</dbReference>
<evidence type="ECO:0000313" key="4">
    <source>
        <dbReference type="Proteomes" id="UP000229681"/>
    </source>
</evidence>
<dbReference type="AlphaFoldDB" id="A0A2M8PZX6"/>
<dbReference type="Proteomes" id="UP000229681">
    <property type="component" value="Unassembled WGS sequence"/>
</dbReference>
<evidence type="ECO:0000313" key="1">
    <source>
        <dbReference type="EMBL" id="PJF36743.1"/>
    </source>
</evidence>
<dbReference type="SUPFAM" id="SSF54236">
    <property type="entry name" value="Ubiquitin-like"/>
    <property type="match status" value="1"/>
</dbReference>
<gene>
    <name evidence="1" type="ORF">CUN49_03810</name>
    <name evidence="2" type="ORF">CUN50_01465</name>
</gene>
<organism evidence="2 3">
    <name type="scientific">Candidatus Thermofonsia Clade 1 bacterium</name>
    <dbReference type="NCBI Taxonomy" id="2364210"/>
    <lineage>
        <taxon>Bacteria</taxon>
        <taxon>Bacillati</taxon>
        <taxon>Chloroflexota</taxon>
        <taxon>Candidatus Thermofontia</taxon>
        <taxon>Candidatus Thermofonsia Clade 1</taxon>
    </lineage>
</organism>
<comment type="caution">
    <text evidence="2">The sequence shown here is derived from an EMBL/GenBank/DDBJ whole genome shotgun (WGS) entry which is preliminary data.</text>
</comment>
<dbReference type="EMBL" id="PGTM01000033">
    <property type="protein sequence ID" value="PJF36743.1"/>
    <property type="molecule type" value="Genomic_DNA"/>
</dbReference>
<dbReference type="Pfam" id="PF08817">
    <property type="entry name" value="YukD"/>
    <property type="match status" value="1"/>
</dbReference>
<dbReference type="Gene3D" id="3.10.20.90">
    <property type="entry name" value="Phosphatidylinositol 3-kinase Catalytic Subunit, Chain A, domain 1"/>
    <property type="match status" value="1"/>
</dbReference>
<evidence type="ECO:0000313" key="3">
    <source>
        <dbReference type="Proteomes" id="UP000228947"/>
    </source>
</evidence>
<name>A0A2M8PZX6_9CHLR</name>